<comment type="subunit">
    <text evidence="6">Homooctamer; tetramer of dimers.</text>
</comment>
<dbReference type="EC" id="2.4.2.59" evidence="6"/>
<comment type="catalytic activity">
    <reaction evidence="6">
        <text>hydrogen sulfide + glycine + NAD(+) = ADP-5-ethyl-4-methylthiazole-2-carboxylate + nicotinamide + 3 H2O + H(+)</text>
        <dbReference type="Rhea" id="RHEA:55704"/>
        <dbReference type="ChEBI" id="CHEBI:15377"/>
        <dbReference type="ChEBI" id="CHEBI:15378"/>
        <dbReference type="ChEBI" id="CHEBI:17154"/>
        <dbReference type="ChEBI" id="CHEBI:29919"/>
        <dbReference type="ChEBI" id="CHEBI:57305"/>
        <dbReference type="ChEBI" id="CHEBI:57540"/>
        <dbReference type="ChEBI" id="CHEBI:139151"/>
        <dbReference type="EC" id="2.4.2.59"/>
    </reaction>
</comment>
<feature type="binding site" description="in other chain" evidence="6">
    <location>
        <begin position="55"/>
        <end position="56"/>
    </location>
    <ligand>
        <name>NAD(+)</name>
        <dbReference type="ChEBI" id="CHEBI:57540"/>
        <note>ligand shared between two adjacent protomers</note>
    </ligand>
</feature>
<dbReference type="RefSeq" id="WP_013705978.1">
    <property type="nucleotide sequence ID" value="NC_015388.1"/>
</dbReference>
<dbReference type="eggNOG" id="COG1635">
    <property type="taxonomic scope" value="Bacteria"/>
</dbReference>
<reference evidence="7 8" key="1">
    <citation type="journal article" date="2011" name="Stand. Genomic Sci.">
        <title>Complete genome sequence of the acetate-degrading sulfate reducer Desulfobacca acetoxidans type strain (ASRB2).</title>
        <authorList>
            <person name="Goker M."/>
            <person name="Teshima H."/>
            <person name="Lapidus A."/>
            <person name="Nolan M."/>
            <person name="Lucas S."/>
            <person name="Hammon N."/>
            <person name="Deshpande S."/>
            <person name="Cheng J.F."/>
            <person name="Tapia R."/>
            <person name="Han C."/>
            <person name="Goodwin L."/>
            <person name="Pitluck S."/>
            <person name="Huntemann M."/>
            <person name="Liolios K."/>
            <person name="Ivanova N."/>
            <person name="Pagani I."/>
            <person name="Mavromatis K."/>
            <person name="Ovchinikova G."/>
            <person name="Pati A."/>
            <person name="Chen A."/>
            <person name="Palaniappan K."/>
            <person name="Land M."/>
            <person name="Hauser L."/>
            <person name="Brambilla E.M."/>
            <person name="Rohde M."/>
            <person name="Spring S."/>
            <person name="Detter J.C."/>
            <person name="Woyke T."/>
            <person name="Bristow J."/>
            <person name="Eisen J.A."/>
            <person name="Markowitz V."/>
            <person name="Hugenholtz P."/>
            <person name="Kyrpides N.C."/>
            <person name="Klenk H.P."/>
        </authorList>
    </citation>
    <scope>NUCLEOTIDE SEQUENCE [LARGE SCALE GENOMIC DNA]</scope>
    <source>
        <strain evidence="8">ATCC 700848 / DSM 11109 / ASRB2</strain>
    </source>
</reference>
<feature type="binding site" evidence="6">
    <location>
        <position position="155"/>
    </location>
    <ligand>
        <name>Fe cation</name>
        <dbReference type="ChEBI" id="CHEBI:24875"/>
        <note>ligand shared between two adjacent protomers</note>
    </ligand>
</feature>
<comment type="similarity">
    <text evidence="6">Belongs to the THI4 family.</text>
</comment>
<evidence type="ECO:0000313" key="7">
    <source>
        <dbReference type="EMBL" id="AEB08865.1"/>
    </source>
</evidence>
<name>F2NC70_DESAR</name>
<dbReference type="InterPro" id="IPR036188">
    <property type="entry name" value="FAD/NAD-bd_sf"/>
</dbReference>
<dbReference type="OrthoDB" id="9777740at2"/>
<feature type="binding site" evidence="6">
    <location>
        <position position="235"/>
    </location>
    <ligand>
        <name>glycine</name>
        <dbReference type="ChEBI" id="CHEBI:57305"/>
    </ligand>
</feature>
<dbReference type="GO" id="GO:0009229">
    <property type="term" value="P:thiamine diphosphate biosynthetic process"/>
    <property type="evidence" value="ECO:0007669"/>
    <property type="project" value="UniProtKB-UniRule"/>
</dbReference>
<comment type="caution">
    <text evidence="6">Lacks conserved residue(s) required for the propagation of feature annotation.</text>
</comment>
<evidence type="ECO:0000256" key="3">
    <source>
        <dbReference type="ARBA" id="ARBA00022977"/>
    </source>
</evidence>
<dbReference type="STRING" id="880072.Desac_0998"/>
<evidence type="ECO:0000256" key="1">
    <source>
        <dbReference type="ARBA" id="ARBA00022679"/>
    </source>
</evidence>
<dbReference type="Pfam" id="PF01946">
    <property type="entry name" value="Thi4"/>
    <property type="match status" value="1"/>
</dbReference>
<dbReference type="GO" id="GO:0005506">
    <property type="term" value="F:iron ion binding"/>
    <property type="evidence" value="ECO:0007669"/>
    <property type="project" value="UniProtKB-UniRule"/>
</dbReference>
<dbReference type="KEGG" id="dao:Desac_0998"/>
<evidence type="ECO:0000256" key="6">
    <source>
        <dbReference type="HAMAP-Rule" id="MF_00304"/>
    </source>
</evidence>
<keyword evidence="2 6" id="KW-0479">Metal-binding</keyword>
<feature type="binding site" evidence="6">
    <location>
        <begin position="153"/>
        <end position="155"/>
    </location>
    <ligand>
        <name>NAD(+)</name>
        <dbReference type="ChEBI" id="CHEBI:57540"/>
        <note>ligand shared between two adjacent protomers</note>
    </ligand>
</feature>
<feature type="binding site" description="in other chain" evidence="6">
    <location>
        <position position="63"/>
    </location>
    <ligand>
        <name>NAD(+)</name>
        <dbReference type="ChEBI" id="CHEBI:57540"/>
        <note>ligand shared between two adjacent protomers</note>
    </ligand>
</feature>
<dbReference type="GO" id="GO:0052837">
    <property type="term" value="P:thiazole biosynthetic process"/>
    <property type="evidence" value="ECO:0007669"/>
    <property type="project" value="UniProtKB-UniRule"/>
</dbReference>
<comment type="cofactor">
    <cofactor evidence="6">
        <name>Fe(2+)</name>
        <dbReference type="ChEBI" id="CHEBI:29033"/>
    </cofactor>
</comment>
<dbReference type="NCBIfam" id="TIGR00292">
    <property type="entry name" value="sulfide-dependent adenosine diphosphate thiazole synthase"/>
    <property type="match status" value="1"/>
</dbReference>
<keyword evidence="3 6" id="KW-0784">Thiamine biosynthesis</keyword>
<keyword evidence="1 6" id="KW-0808">Transferase</keyword>
<sequence>MGLDEIIISRAIIERFMEKFLDNLELDVAIVGGGVSGLVAGWRLAQKGRKAAIFERKLSVGGGMWGGGMMFNEIVVQEEAKHLLDELGITSRPYDRGYYTADAIESTTTLASQAMKAGVKIFNLIHVEDVMVRENRIDGLVILWTAVNMAGLHVDPLTIRAKHVIDCTGHDVEVIKIFLRKNQPASLKTETGGIMGERSMWAEVGEAKTVEYTSEVYPGLWVAGMTATGTLGTFRMGPIFGGMMLSGEKAANLIDERLKKG</sequence>
<feature type="binding site" description="in other chain" evidence="6">
    <location>
        <position position="127"/>
    </location>
    <ligand>
        <name>NAD(+)</name>
        <dbReference type="ChEBI" id="CHEBI:57540"/>
        <note>ligand shared between two adjacent protomers</note>
    </ligand>
</feature>
<proteinExistence type="inferred from homology"/>
<gene>
    <name evidence="6" type="primary">thi4</name>
    <name evidence="7" type="ordered locus">Desac_0998</name>
</gene>
<evidence type="ECO:0000313" key="8">
    <source>
        <dbReference type="Proteomes" id="UP000000483"/>
    </source>
</evidence>
<evidence type="ECO:0000256" key="2">
    <source>
        <dbReference type="ARBA" id="ARBA00022723"/>
    </source>
</evidence>
<keyword evidence="5 6" id="KW-0520">NAD</keyword>
<feature type="binding site" description="in other chain" evidence="6">
    <location>
        <position position="170"/>
    </location>
    <ligand>
        <name>Fe cation</name>
        <dbReference type="ChEBI" id="CHEBI:24875"/>
        <note>ligand shared between two adjacent protomers</note>
    </ligand>
</feature>
<dbReference type="InterPro" id="IPR022828">
    <property type="entry name" value="Thi4_prok"/>
</dbReference>
<dbReference type="EMBL" id="CP002629">
    <property type="protein sequence ID" value="AEB08865.1"/>
    <property type="molecule type" value="Genomic_DNA"/>
</dbReference>
<protein>
    <recommendedName>
        <fullName evidence="6">Thiamine thiazole synthase</fullName>
        <ecNumber evidence="6">2.4.2.59</ecNumber>
    </recommendedName>
</protein>
<keyword evidence="8" id="KW-1185">Reference proteome</keyword>
<dbReference type="InterPro" id="IPR002922">
    <property type="entry name" value="Thi4_fam"/>
</dbReference>
<dbReference type="GO" id="GO:0009228">
    <property type="term" value="P:thiamine biosynthetic process"/>
    <property type="evidence" value="ECO:0007669"/>
    <property type="project" value="UniProtKB-KW"/>
</dbReference>
<dbReference type="UniPathway" id="UPA00060"/>
<dbReference type="HOGENOM" id="CLU_053727_2_0_7"/>
<accession>F2NC70</accession>
<feature type="binding site" description="in other chain" evidence="6">
    <location>
        <position position="225"/>
    </location>
    <ligand>
        <name>NAD(+)</name>
        <dbReference type="ChEBI" id="CHEBI:57540"/>
        <note>ligand shared between two adjacent protomers</note>
    </ligand>
</feature>
<dbReference type="Gene3D" id="3.50.50.60">
    <property type="entry name" value="FAD/NAD(P)-binding domain"/>
    <property type="match status" value="1"/>
</dbReference>
<keyword evidence="4 6" id="KW-0408">Iron</keyword>
<comment type="pathway">
    <text evidence="6">Cofactor biosynthesis; thiamine diphosphate biosynthesis.</text>
</comment>
<reference evidence="8" key="2">
    <citation type="submission" date="2011-03" db="EMBL/GenBank/DDBJ databases">
        <title>The complete genome of Desulfobacca acetoxidans DSM 11109.</title>
        <authorList>
            <consortium name="US DOE Joint Genome Institute (JGI-PGF)"/>
            <person name="Lucas S."/>
            <person name="Copeland A."/>
            <person name="Lapidus A."/>
            <person name="Bruce D."/>
            <person name="Goodwin L."/>
            <person name="Pitluck S."/>
            <person name="Peters L."/>
            <person name="Kyrpides N."/>
            <person name="Mavromatis K."/>
            <person name="Ivanova N."/>
            <person name="Ovchinnikova G."/>
            <person name="Teshima H."/>
            <person name="Detter J.C."/>
            <person name="Han C."/>
            <person name="Land M."/>
            <person name="Hauser L."/>
            <person name="Markowitz V."/>
            <person name="Cheng J.-F."/>
            <person name="Hugenholtz P."/>
            <person name="Woyke T."/>
            <person name="Wu D."/>
            <person name="Spring S."/>
            <person name="Schueler E."/>
            <person name="Brambilla E."/>
            <person name="Klenk H.-P."/>
            <person name="Eisen J.A."/>
        </authorList>
    </citation>
    <scope>NUCLEOTIDE SEQUENCE [LARGE SCALE GENOMIC DNA]</scope>
    <source>
        <strain evidence="8">ATCC 700848 / DSM 11109 / ASRB2</strain>
    </source>
</reference>
<evidence type="ECO:0000256" key="4">
    <source>
        <dbReference type="ARBA" id="ARBA00023004"/>
    </source>
</evidence>
<dbReference type="HAMAP" id="MF_00304">
    <property type="entry name" value="Thi4"/>
    <property type="match status" value="1"/>
</dbReference>
<dbReference type="PANTHER" id="PTHR43422">
    <property type="entry name" value="THIAMINE THIAZOLE SYNTHASE"/>
    <property type="match status" value="1"/>
</dbReference>
<evidence type="ECO:0000256" key="5">
    <source>
        <dbReference type="ARBA" id="ARBA00023027"/>
    </source>
</evidence>
<dbReference type="GO" id="GO:0016763">
    <property type="term" value="F:pentosyltransferase activity"/>
    <property type="evidence" value="ECO:0007669"/>
    <property type="project" value="UniProtKB-UniRule"/>
</dbReference>
<dbReference type="PANTHER" id="PTHR43422:SF3">
    <property type="entry name" value="THIAMINE THIAZOLE SYNTHASE"/>
    <property type="match status" value="1"/>
</dbReference>
<feature type="binding site" description="in other chain" evidence="6">
    <location>
        <position position="36"/>
    </location>
    <ligand>
        <name>NAD(+)</name>
        <dbReference type="ChEBI" id="CHEBI:57540"/>
        <note>ligand shared between two adjacent protomers</note>
    </ligand>
</feature>
<dbReference type="AlphaFoldDB" id="F2NC70"/>
<dbReference type="Proteomes" id="UP000000483">
    <property type="component" value="Chromosome"/>
</dbReference>
<dbReference type="SUPFAM" id="SSF51905">
    <property type="entry name" value="FAD/NAD(P)-binding domain"/>
    <property type="match status" value="1"/>
</dbReference>
<comment type="function">
    <text evidence="6">Involved in the biosynthesis of the thiazole moiety of thiamine. Catalyzes the conversion of NAD and glycine to adenosine diphosphate 5-(2-hydroxyethyl)-4-methylthiazole-2-carboxylate (ADT), an adenylated thiazole intermediate, using free sulfide as a source of sulfur.</text>
</comment>
<organism evidence="7 8">
    <name type="scientific">Desulfobacca acetoxidans (strain ATCC 700848 / DSM 11109 / ASRB2)</name>
    <dbReference type="NCBI Taxonomy" id="880072"/>
    <lineage>
        <taxon>Bacteria</taxon>
        <taxon>Pseudomonadati</taxon>
        <taxon>Thermodesulfobacteriota</taxon>
        <taxon>Desulfobaccia</taxon>
        <taxon>Desulfobaccales</taxon>
        <taxon>Desulfobaccaceae</taxon>
        <taxon>Desulfobacca</taxon>
    </lineage>
</organism>